<dbReference type="AlphaFoldDB" id="A0A4Y1WVU8"/>
<sequence>MKQIQGRFLLQSNKDFPADCEMLDYMQTNAHVVSIIGNLAGDKAILLGCALTGGGTQRNEGYVFLRTKEHPEGEVLYWEGGSISGGMYLKQAAIPVQAQGYEYPQAYVERSLAPGVGEENYKWEDFHEAQSLPELEAQIVALQTALAKIQRTPLGMVEIWAGSRIPDGYALCEGQQLKQSEYPELYKAIGSTYNNAYDCNGRKLSTTSGYFRLPDLRGRFVVGYNVSDADYGSYGKVGGEKKHTLTVDEMPSHAHGENLWTGGNGSWRSGGNNSYPEAVSWHDRTTPFGTTDRTGGGSSHENRPPYYTLAYVMRTK</sequence>
<dbReference type="InterPro" id="IPR037053">
    <property type="entry name" value="Phage_tail_collar_dom_sf"/>
</dbReference>
<proteinExistence type="predicted"/>
<reference evidence="4" key="1">
    <citation type="submission" date="2019-06" db="EMBL/GenBank/DDBJ databases">
        <title>Alistipes onderdonkii subsp. vulgaris subsp. nov., Alistipes dispar sp. nov. and Alistipes communis sp. nov., isolated from human faeces, and creation of Alistipes onderdonkii subsp. onderdonkii subsp. nov.</title>
        <authorList>
            <person name="Sakamoto M."/>
            <person name="Ikeyama N."/>
            <person name="Ogata Y."/>
            <person name="Suda W."/>
            <person name="Iino T."/>
            <person name="Hattori M."/>
            <person name="Ohkuma M."/>
        </authorList>
    </citation>
    <scope>NUCLEOTIDE SEQUENCE [LARGE SCALE GENOMIC DNA]</scope>
    <source>
        <strain evidence="4">5CBH24</strain>
    </source>
</reference>
<evidence type="ECO:0000256" key="1">
    <source>
        <dbReference type="SAM" id="MobiDB-lite"/>
    </source>
</evidence>
<evidence type="ECO:0000313" key="3">
    <source>
        <dbReference type="EMBL" id="BBL04564.1"/>
    </source>
</evidence>
<dbReference type="OrthoDB" id="9810174at2"/>
<dbReference type="SUPFAM" id="SSF88874">
    <property type="entry name" value="Receptor-binding domain of short tail fibre protein gp12"/>
    <property type="match status" value="1"/>
</dbReference>
<dbReference type="EMBL" id="AP019735">
    <property type="protein sequence ID" value="BBL04564.1"/>
    <property type="molecule type" value="Genomic_DNA"/>
</dbReference>
<dbReference type="RefSeq" id="WP_141412985.1">
    <property type="nucleotide sequence ID" value="NZ_AP019735.1"/>
</dbReference>
<feature type="domain" description="Phage tail collar" evidence="2">
    <location>
        <begin position="155"/>
        <end position="221"/>
    </location>
</feature>
<dbReference type="GeneID" id="78342597"/>
<keyword evidence="4" id="KW-1185">Reference proteome</keyword>
<gene>
    <name evidence="3" type="ORF">A5CBH24_18770</name>
</gene>
<organism evidence="3 4">
    <name type="scientific">Alistipes communis</name>
    <dbReference type="NCBI Taxonomy" id="2585118"/>
    <lineage>
        <taxon>Bacteria</taxon>
        <taxon>Pseudomonadati</taxon>
        <taxon>Bacteroidota</taxon>
        <taxon>Bacteroidia</taxon>
        <taxon>Bacteroidales</taxon>
        <taxon>Rikenellaceae</taxon>
        <taxon>Alistipes</taxon>
    </lineage>
</organism>
<dbReference type="Pfam" id="PF07484">
    <property type="entry name" value="Collar"/>
    <property type="match status" value="1"/>
</dbReference>
<accession>A0A4Y1WVU8</accession>
<dbReference type="Gene3D" id="3.90.1340.10">
    <property type="entry name" value="Phage tail collar domain"/>
    <property type="match status" value="1"/>
</dbReference>
<evidence type="ECO:0000313" key="4">
    <source>
        <dbReference type="Proteomes" id="UP000318946"/>
    </source>
</evidence>
<protein>
    <recommendedName>
        <fullName evidence="2">Phage tail collar domain-containing protein</fullName>
    </recommendedName>
</protein>
<evidence type="ECO:0000259" key="2">
    <source>
        <dbReference type="Pfam" id="PF07484"/>
    </source>
</evidence>
<feature type="region of interest" description="Disordered" evidence="1">
    <location>
        <begin position="281"/>
        <end position="303"/>
    </location>
</feature>
<dbReference type="Proteomes" id="UP000318946">
    <property type="component" value="Chromosome"/>
</dbReference>
<dbReference type="CDD" id="cd22641">
    <property type="entry name" value="C24-like"/>
    <property type="match status" value="1"/>
</dbReference>
<name>A0A4Y1WVU8_9BACT</name>
<dbReference type="InterPro" id="IPR011083">
    <property type="entry name" value="Phage_tail_collar_dom"/>
</dbReference>
<dbReference type="KEGG" id="acou:A5CBH24_18770"/>